<feature type="domain" description="UV-stimulated scaffold protein A C-terminal" evidence="11">
    <location>
        <begin position="328"/>
        <end position="419"/>
    </location>
</feature>
<dbReference type="InterPro" id="IPR018610">
    <property type="entry name" value="UVSSA"/>
</dbReference>
<evidence type="ECO:0000256" key="8">
    <source>
        <dbReference type="ARBA" id="ARBA00023054"/>
    </source>
</evidence>
<keyword evidence="8 10" id="KW-0175">Coiled coil</keyword>
<dbReference type="GO" id="GO:0009411">
    <property type="term" value="P:response to UV"/>
    <property type="evidence" value="ECO:0007669"/>
    <property type="project" value="InterPro"/>
</dbReference>
<keyword evidence="5" id="KW-0227">DNA damage</keyword>
<dbReference type="Proteomes" id="UP000070412">
    <property type="component" value="Unassembled WGS sequence"/>
</dbReference>
<dbReference type="GO" id="GO:0005694">
    <property type="term" value="C:chromosome"/>
    <property type="evidence" value="ECO:0007669"/>
    <property type="project" value="UniProtKB-SubCell"/>
</dbReference>
<comment type="similarity">
    <text evidence="2">Belongs to the UVSSA family.</text>
</comment>
<evidence type="ECO:0000256" key="2">
    <source>
        <dbReference type="ARBA" id="ARBA00009240"/>
    </source>
</evidence>
<keyword evidence="9" id="KW-0234">DNA repair</keyword>
<dbReference type="InterPro" id="IPR049408">
    <property type="entry name" value="UVSSA_N_a-solenoid_rpt"/>
</dbReference>
<dbReference type="PANTHER" id="PTHR28670">
    <property type="entry name" value="UV-STIMULATED SCAFFOLD PROTEIN A"/>
    <property type="match status" value="1"/>
</dbReference>
<reference evidence="14" key="1">
    <citation type="journal article" date="2020" name="PLoS Negl. Trop. Dis.">
        <title>High-quality nuclear genome for Sarcoptes scabiei-A critical resource for a neglected parasite.</title>
        <authorList>
            <person name="Korhonen P.K."/>
            <person name="Gasser R.B."/>
            <person name="Ma G."/>
            <person name="Wang T."/>
            <person name="Stroehlein A.J."/>
            <person name="Young N.D."/>
            <person name="Ang C.S."/>
            <person name="Fernando D.D."/>
            <person name="Lu H.C."/>
            <person name="Taylor S."/>
            <person name="Reynolds S.L."/>
            <person name="Mofiz E."/>
            <person name="Najaraj S.H."/>
            <person name="Gowda H."/>
            <person name="Madugundu A."/>
            <person name="Renuse S."/>
            <person name="Holt D."/>
            <person name="Pandey A."/>
            <person name="Papenfuss A.T."/>
            <person name="Fischer K."/>
        </authorList>
    </citation>
    <scope>NUCLEOTIDE SEQUENCE [LARGE SCALE GENOMIC DNA]</scope>
</reference>
<comment type="subcellular location">
    <subcellularLocation>
        <location evidence="1">Chromosome</location>
    </subcellularLocation>
</comment>
<protein>
    <submittedName>
        <fullName evidence="12">UV-stimulated scaffold protein A</fullName>
    </submittedName>
</protein>
<dbReference type="InterPro" id="IPR049431">
    <property type="entry name" value="UVSSA_C"/>
</dbReference>
<reference evidence="13" key="3">
    <citation type="submission" date="2022-06" db="UniProtKB">
        <authorList>
            <consortium name="EnsemblMetazoa"/>
        </authorList>
    </citation>
    <scope>IDENTIFICATION</scope>
</reference>
<dbReference type="OrthoDB" id="5594015at2759"/>
<proteinExistence type="inferred from homology"/>
<keyword evidence="6" id="KW-0863">Zinc-finger</keyword>
<evidence type="ECO:0000313" key="14">
    <source>
        <dbReference type="Proteomes" id="UP000070412"/>
    </source>
</evidence>
<name>A0A834RCN6_SARSC</name>
<reference evidence="12" key="2">
    <citation type="submission" date="2020-01" db="EMBL/GenBank/DDBJ databases">
        <authorList>
            <person name="Korhonen P.K.K."/>
            <person name="Guangxu M.G."/>
            <person name="Wang T.W."/>
            <person name="Stroehlein A.J.S."/>
            <person name="Young N.D."/>
            <person name="Ang C.-S.A."/>
            <person name="Fernando D.W.F."/>
            <person name="Lu H.L."/>
            <person name="Taylor S.T."/>
            <person name="Ehtesham M.E.M."/>
            <person name="Najaraj S.H.N."/>
            <person name="Harsha G.H.G."/>
            <person name="Madugundu A.M."/>
            <person name="Renuse S.R."/>
            <person name="Holt D.H."/>
            <person name="Pandey A.P."/>
            <person name="Papenfuss A.P."/>
            <person name="Gasser R.B.G."/>
            <person name="Fischer K.F."/>
        </authorList>
    </citation>
    <scope>NUCLEOTIDE SEQUENCE</scope>
    <source>
        <strain evidence="12">SSS_KF_BRIS2020</strain>
    </source>
</reference>
<dbReference type="AlphaFoldDB" id="A0A834RCN6"/>
<evidence type="ECO:0000256" key="7">
    <source>
        <dbReference type="ARBA" id="ARBA00022833"/>
    </source>
</evidence>
<evidence type="ECO:0000256" key="3">
    <source>
        <dbReference type="ARBA" id="ARBA00022454"/>
    </source>
</evidence>
<dbReference type="PANTHER" id="PTHR28670:SF1">
    <property type="entry name" value="UV-STIMULATED SCAFFOLD PROTEIN A"/>
    <property type="match status" value="1"/>
</dbReference>
<organism evidence="12">
    <name type="scientific">Sarcoptes scabiei</name>
    <name type="common">Itch mite</name>
    <name type="synonym">Acarus scabiei</name>
    <dbReference type="NCBI Taxonomy" id="52283"/>
    <lineage>
        <taxon>Eukaryota</taxon>
        <taxon>Metazoa</taxon>
        <taxon>Ecdysozoa</taxon>
        <taxon>Arthropoda</taxon>
        <taxon>Chelicerata</taxon>
        <taxon>Arachnida</taxon>
        <taxon>Acari</taxon>
        <taxon>Acariformes</taxon>
        <taxon>Sarcoptiformes</taxon>
        <taxon>Astigmata</taxon>
        <taxon>Psoroptidia</taxon>
        <taxon>Sarcoptoidea</taxon>
        <taxon>Sarcoptidae</taxon>
        <taxon>Sarcoptinae</taxon>
        <taxon>Sarcoptes</taxon>
    </lineage>
</organism>
<dbReference type="Pfam" id="PF09740">
    <property type="entry name" value="DUF2043"/>
    <property type="match status" value="1"/>
</dbReference>
<feature type="coiled-coil region" evidence="10">
    <location>
        <begin position="194"/>
        <end position="221"/>
    </location>
</feature>
<keyword evidence="3" id="KW-0158">Chromosome</keyword>
<dbReference type="EMBL" id="WVUK01000052">
    <property type="protein sequence ID" value="KAF7494799.1"/>
    <property type="molecule type" value="Genomic_DNA"/>
</dbReference>
<evidence type="ECO:0000259" key="11">
    <source>
        <dbReference type="Pfam" id="PF09740"/>
    </source>
</evidence>
<evidence type="ECO:0000256" key="5">
    <source>
        <dbReference type="ARBA" id="ARBA00022763"/>
    </source>
</evidence>
<evidence type="ECO:0000256" key="10">
    <source>
        <dbReference type="SAM" id="Coils"/>
    </source>
</evidence>
<evidence type="ECO:0000256" key="6">
    <source>
        <dbReference type="ARBA" id="ARBA00022771"/>
    </source>
</evidence>
<sequence length="499" mass="58866">MGSNLHLEKLIETLTSGGTEELKNDDNLRLFTDLYKMKRDNDDSIGYIFRLLQHRLREKHAQIRFGTLLLIDYLFVRCIRFRRIILENMMHIIRYCLGLEFDCQINDKQDYLEACKNSKLLPKVWAQKLRNKFLTRFESWHKRLKKDNMNDIEKYYKFFIRKNLFKLIATSSSSTSSSSSKSIVKQKPLSESEINSLNKNFESLERRINNLTIEIDSCFEQLLPEMKLLESKDSDVIDVNYRPMQGLSFNIILVSTIELVRDDQNADLIAKLNDLCLRLKIEEKKLEKFEIGTIQLKTRFHRQIQTLRMRISTILSKQKDIKIIDRKEKNTEASDDSSDDFEEVMESEEQFLMTKIEAEKSSHPKDLQSTSSLSKCEDVDNRCKALLPSGRLCPRRDKRKCPFHGIIIPRDDQGLPIDEEMRQKELINRKEKEMNEWKDPNYLKMLSKKIGQNLELQNRRQKSKSKDLNLIDLKHLKSTPKQRLSTKVLKIFKNASKNS</sequence>
<keyword evidence="7" id="KW-0862">Zinc</keyword>
<keyword evidence="4" id="KW-0479">Metal-binding</keyword>
<dbReference type="GO" id="GO:0008270">
    <property type="term" value="F:zinc ion binding"/>
    <property type="evidence" value="ECO:0007669"/>
    <property type="project" value="UniProtKB-KW"/>
</dbReference>
<dbReference type="GO" id="GO:0000993">
    <property type="term" value="F:RNA polymerase II complex binding"/>
    <property type="evidence" value="ECO:0007669"/>
    <property type="project" value="TreeGrafter"/>
</dbReference>
<evidence type="ECO:0000256" key="4">
    <source>
        <dbReference type="ARBA" id="ARBA00022723"/>
    </source>
</evidence>
<dbReference type="Pfam" id="PF20867">
    <property type="entry name" value="UVSSA_N"/>
    <property type="match status" value="1"/>
</dbReference>
<evidence type="ECO:0000313" key="13">
    <source>
        <dbReference type="EnsemblMetazoa" id="KAF7494799.1"/>
    </source>
</evidence>
<gene>
    <name evidence="12" type="ORF">SSS_6912</name>
</gene>
<evidence type="ECO:0000256" key="1">
    <source>
        <dbReference type="ARBA" id="ARBA00004286"/>
    </source>
</evidence>
<accession>A0A834RCN6</accession>
<keyword evidence="14" id="KW-1185">Reference proteome</keyword>
<evidence type="ECO:0000256" key="9">
    <source>
        <dbReference type="ARBA" id="ARBA00023204"/>
    </source>
</evidence>
<dbReference type="GO" id="GO:0006283">
    <property type="term" value="P:transcription-coupled nucleotide-excision repair"/>
    <property type="evidence" value="ECO:0007669"/>
    <property type="project" value="TreeGrafter"/>
</dbReference>
<dbReference type="EnsemblMetazoa" id="SSS_6912s_mrna">
    <property type="protein sequence ID" value="KAF7494799.1"/>
    <property type="gene ID" value="SSS_6912"/>
</dbReference>
<evidence type="ECO:0000313" key="12">
    <source>
        <dbReference type="EMBL" id="KAF7494799.1"/>
    </source>
</evidence>